<evidence type="ECO:0000256" key="4">
    <source>
        <dbReference type="RuleBase" id="RU003719"/>
    </source>
</evidence>
<organism evidence="7 8">
    <name type="scientific">Methylocystis heyeri</name>
    <dbReference type="NCBI Taxonomy" id="391905"/>
    <lineage>
        <taxon>Bacteria</taxon>
        <taxon>Pseudomonadati</taxon>
        <taxon>Pseudomonadota</taxon>
        <taxon>Alphaproteobacteria</taxon>
        <taxon>Hyphomicrobiales</taxon>
        <taxon>Methylocystaceae</taxon>
        <taxon>Methylocystis</taxon>
    </lineage>
</organism>
<feature type="domain" description="D-isomer specific 2-hydroxyacid dehydrogenase NAD-binding" evidence="6">
    <location>
        <begin position="106"/>
        <end position="281"/>
    </location>
</feature>
<dbReference type="SUPFAM" id="SSF52283">
    <property type="entry name" value="Formate/glycerate dehydrogenase catalytic domain-like"/>
    <property type="match status" value="1"/>
</dbReference>
<accession>A0A6B8KFH2</accession>
<evidence type="ECO:0000256" key="3">
    <source>
        <dbReference type="ARBA" id="ARBA00023027"/>
    </source>
</evidence>
<dbReference type="Proteomes" id="UP000309061">
    <property type="component" value="Chromosome"/>
</dbReference>
<dbReference type="InterPro" id="IPR036291">
    <property type="entry name" value="NAD(P)-bd_dom_sf"/>
</dbReference>
<dbReference type="InterPro" id="IPR006140">
    <property type="entry name" value="D-isomer_DH_NAD-bd"/>
</dbReference>
<dbReference type="RefSeq" id="WP_136496582.1">
    <property type="nucleotide sequence ID" value="NZ_CP046052.1"/>
</dbReference>
<feature type="domain" description="D-isomer specific 2-hydroxyacid dehydrogenase catalytic" evidence="5">
    <location>
        <begin position="27"/>
        <end position="311"/>
    </location>
</feature>
<evidence type="ECO:0000259" key="5">
    <source>
        <dbReference type="Pfam" id="PF00389"/>
    </source>
</evidence>
<evidence type="ECO:0000313" key="8">
    <source>
        <dbReference type="Proteomes" id="UP000309061"/>
    </source>
</evidence>
<dbReference type="CDD" id="cd12162">
    <property type="entry name" value="2-Hacid_dh_4"/>
    <property type="match status" value="1"/>
</dbReference>
<evidence type="ECO:0000313" key="7">
    <source>
        <dbReference type="EMBL" id="QGM46332.1"/>
    </source>
</evidence>
<dbReference type="PANTHER" id="PTHR43761">
    <property type="entry name" value="D-ISOMER SPECIFIC 2-HYDROXYACID DEHYDROGENASE FAMILY PROTEIN (AFU_ORTHOLOGUE AFUA_1G13630)"/>
    <property type="match status" value="1"/>
</dbReference>
<evidence type="ECO:0000256" key="1">
    <source>
        <dbReference type="ARBA" id="ARBA00005854"/>
    </source>
</evidence>
<dbReference type="GO" id="GO:0016616">
    <property type="term" value="F:oxidoreductase activity, acting on the CH-OH group of donors, NAD or NADP as acceptor"/>
    <property type="evidence" value="ECO:0007669"/>
    <property type="project" value="InterPro"/>
</dbReference>
<dbReference type="OrthoDB" id="9793626at2"/>
<dbReference type="PANTHER" id="PTHR43761:SF1">
    <property type="entry name" value="D-ISOMER SPECIFIC 2-HYDROXYACID DEHYDROGENASE CATALYTIC DOMAIN-CONTAINING PROTEIN-RELATED"/>
    <property type="match status" value="1"/>
</dbReference>
<dbReference type="InterPro" id="IPR029753">
    <property type="entry name" value="D-isomer_DH_CS"/>
</dbReference>
<dbReference type="SUPFAM" id="SSF51735">
    <property type="entry name" value="NAD(P)-binding Rossmann-fold domains"/>
    <property type="match status" value="1"/>
</dbReference>
<keyword evidence="8" id="KW-1185">Reference proteome</keyword>
<keyword evidence="2 4" id="KW-0560">Oxidoreductase</keyword>
<dbReference type="GO" id="GO:0051287">
    <property type="term" value="F:NAD binding"/>
    <property type="evidence" value="ECO:0007669"/>
    <property type="project" value="InterPro"/>
</dbReference>
<dbReference type="KEGG" id="mhey:H2LOC_011835"/>
<dbReference type="PROSITE" id="PS00670">
    <property type="entry name" value="D_2_HYDROXYACID_DH_2"/>
    <property type="match status" value="1"/>
</dbReference>
<proteinExistence type="inferred from homology"/>
<reference evidence="7 8" key="1">
    <citation type="submission" date="2019-11" db="EMBL/GenBank/DDBJ databases">
        <title>The genome sequence of Methylocystis heyeri.</title>
        <authorList>
            <person name="Oshkin I.Y."/>
            <person name="Miroshnikov K."/>
            <person name="Dedysh S.N."/>
        </authorList>
    </citation>
    <scope>NUCLEOTIDE SEQUENCE [LARGE SCALE GENOMIC DNA]</scope>
    <source>
        <strain evidence="7 8">H2</strain>
    </source>
</reference>
<dbReference type="Gene3D" id="3.40.50.720">
    <property type="entry name" value="NAD(P)-binding Rossmann-like Domain"/>
    <property type="match status" value="2"/>
</dbReference>
<evidence type="ECO:0000256" key="2">
    <source>
        <dbReference type="ARBA" id="ARBA00023002"/>
    </source>
</evidence>
<keyword evidence="3" id="KW-0520">NAD</keyword>
<dbReference type="AlphaFoldDB" id="A0A6B8KFH2"/>
<comment type="similarity">
    <text evidence="1 4">Belongs to the D-isomer specific 2-hydroxyacid dehydrogenase family.</text>
</comment>
<evidence type="ECO:0000259" key="6">
    <source>
        <dbReference type="Pfam" id="PF02826"/>
    </source>
</evidence>
<dbReference type="InterPro" id="IPR006139">
    <property type="entry name" value="D-isomer_2_OHA_DH_cat_dom"/>
</dbReference>
<protein>
    <submittedName>
        <fullName evidence="7">Glycerate dehydrogenase</fullName>
    </submittedName>
</protein>
<gene>
    <name evidence="7" type="ORF">H2LOC_011835</name>
</gene>
<dbReference type="EMBL" id="CP046052">
    <property type="protein sequence ID" value="QGM46332.1"/>
    <property type="molecule type" value="Genomic_DNA"/>
</dbReference>
<sequence>MSHKIVFLDRETLDANLRKPNFPHEYVEYAQTAQSEVVERLKGADICITNKVPLREDALKQLPGLKLIAVAATGTDVIDKAYTTAHGITVSNIRNYAFNTLPEHVFALLFALRRNLVNYHNSVFHGRWGYNNQFCYFDYPIYDIAGSTLGIIGYGALGKEIERRAVALGMKVLINDVADVPNKVDVATILRESDVVTLNLPLTPQTRNMIGAKEFASMKKTASIINTARGGIIDEQALVDALRNGVIAGAGMDVLTVEPPKNGNVLLDPTIPNLIVTPHVAWASKEAMQVLADQLVDNIEAFAAGEPRNVVTA</sequence>
<dbReference type="Pfam" id="PF00389">
    <property type="entry name" value="2-Hacid_dh"/>
    <property type="match status" value="1"/>
</dbReference>
<dbReference type="Pfam" id="PF02826">
    <property type="entry name" value="2-Hacid_dh_C"/>
    <property type="match status" value="1"/>
</dbReference>
<name>A0A6B8KFH2_9HYPH</name>
<dbReference type="InterPro" id="IPR050418">
    <property type="entry name" value="D-iso_2-hydroxyacid_DH_PdxB"/>
</dbReference>